<dbReference type="InterPro" id="IPR011989">
    <property type="entry name" value="ARM-like"/>
</dbReference>
<evidence type="ECO:0000256" key="3">
    <source>
        <dbReference type="ARBA" id="ARBA00022927"/>
    </source>
</evidence>
<evidence type="ECO:0000313" key="5">
    <source>
        <dbReference type="EMBL" id="KAE8732963.1"/>
    </source>
</evidence>
<sequence>MSRHDSKYFSTTKKGEIPELKEELNSQYKEKRKDVVKKVIAAMTVGKDVLSLFTDVANCMQTEKFHGKEFLLANLHRKRGELVTSQTVLSEMIEKGLKPNFAVYVKVMKHLQKSGEDLARNLESSFSSFISQPCVVKELPEYHNIEDGAESVSTSTPAIHLKSMILIKRSTYSHQLTEIQKYRLLKKPKGLARCLKRAIIDKHFKVAAAVRIDEIHKFTLYCVIPVQYMNLPREINIDKVRTWKPFYKLTQERLASHMVFDKKSKGKRSRFGELHSMNASLTVDVKWTGAPVASMLHRHRLDYSDADDSILKIVFVLLSAGSDVKQVKYSSSYPAALEEITYFRVFSLLWEKSNVPRYVFLLFWIEGPKSILTVTVDKLVLIFQKASDIGFA</sequence>
<dbReference type="EMBL" id="VEPZ02000129">
    <property type="protein sequence ID" value="KAE8732963.1"/>
    <property type="molecule type" value="Genomic_DNA"/>
</dbReference>
<keyword evidence="4" id="KW-0472">Membrane</keyword>
<keyword evidence="3" id="KW-0653">Protein transport</keyword>
<proteinExistence type="predicted"/>
<dbReference type="GO" id="GO:0012505">
    <property type="term" value="C:endomembrane system"/>
    <property type="evidence" value="ECO:0007669"/>
    <property type="project" value="UniProtKB-SubCell"/>
</dbReference>
<dbReference type="Gene3D" id="1.25.10.10">
    <property type="entry name" value="Leucine-rich Repeat Variant"/>
    <property type="match status" value="1"/>
</dbReference>
<dbReference type="PANTHER" id="PTHR11134">
    <property type="entry name" value="ADAPTOR COMPLEX SUBUNIT BETA FAMILY MEMBER"/>
    <property type="match status" value="1"/>
</dbReference>
<dbReference type="GO" id="GO:0015031">
    <property type="term" value="P:protein transport"/>
    <property type="evidence" value="ECO:0007669"/>
    <property type="project" value="UniProtKB-KW"/>
</dbReference>
<name>A0A6A3CUK5_HIBSY</name>
<dbReference type="InterPro" id="IPR026739">
    <property type="entry name" value="AP_beta"/>
</dbReference>
<reference evidence="5" key="1">
    <citation type="submission" date="2019-09" db="EMBL/GenBank/DDBJ databases">
        <title>Draft genome information of white flower Hibiscus syriacus.</title>
        <authorList>
            <person name="Kim Y.-M."/>
        </authorList>
    </citation>
    <scope>NUCLEOTIDE SEQUENCE [LARGE SCALE GENOMIC DNA]</scope>
    <source>
        <strain evidence="5">YM2019G1</strain>
    </source>
</reference>
<evidence type="ECO:0000256" key="2">
    <source>
        <dbReference type="ARBA" id="ARBA00022448"/>
    </source>
</evidence>
<evidence type="ECO:0000256" key="1">
    <source>
        <dbReference type="ARBA" id="ARBA00004308"/>
    </source>
</evidence>
<keyword evidence="6" id="KW-1185">Reference proteome</keyword>
<comment type="caution">
    <text evidence="5">The sequence shown here is derived from an EMBL/GenBank/DDBJ whole genome shotgun (WGS) entry which is preliminary data.</text>
</comment>
<protein>
    <submittedName>
        <fullName evidence="5">Transcription factor KAN2-like</fullName>
    </submittedName>
</protein>
<evidence type="ECO:0000313" key="6">
    <source>
        <dbReference type="Proteomes" id="UP000436088"/>
    </source>
</evidence>
<dbReference type="SUPFAM" id="SSF48371">
    <property type="entry name" value="ARM repeat"/>
    <property type="match status" value="1"/>
</dbReference>
<comment type="subcellular location">
    <subcellularLocation>
        <location evidence="1">Endomembrane system</location>
    </subcellularLocation>
</comment>
<accession>A0A6A3CUK5</accession>
<evidence type="ECO:0000256" key="4">
    <source>
        <dbReference type="ARBA" id="ARBA00023136"/>
    </source>
</evidence>
<keyword evidence="2" id="KW-0813">Transport</keyword>
<dbReference type="InterPro" id="IPR016024">
    <property type="entry name" value="ARM-type_fold"/>
</dbReference>
<dbReference type="Proteomes" id="UP000436088">
    <property type="component" value="Unassembled WGS sequence"/>
</dbReference>
<gene>
    <name evidence="5" type="ORF">F3Y22_tig00001674pilonHSYRG00116</name>
</gene>
<organism evidence="5 6">
    <name type="scientific">Hibiscus syriacus</name>
    <name type="common">Rose of Sharon</name>
    <dbReference type="NCBI Taxonomy" id="106335"/>
    <lineage>
        <taxon>Eukaryota</taxon>
        <taxon>Viridiplantae</taxon>
        <taxon>Streptophyta</taxon>
        <taxon>Embryophyta</taxon>
        <taxon>Tracheophyta</taxon>
        <taxon>Spermatophyta</taxon>
        <taxon>Magnoliopsida</taxon>
        <taxon>eudicotyledons</taxon>
        <taxon>Gunneridae</taxon>
        <taxon>Pentapetalae</taxon>
        <taxon>rosids</taxon>
        <taxon>malvids</taxon>
        <taxon>Malvales</taxon>
        <taxon>Malvaceae</taxon>
        <taxon>Malvoideae</taxon>
        <taxon>Hibiscus</taxon>
    </lineage>
</organism>
<dbReference type="GO" id="GO:0016192">
    <property type="term" value="P:vesicle-mediated transport"/>
    <property type="evidence" value="ECO:0007669"/>
    <property type="project" value="InterPro"/>
</dbReference>
<dbReference type="AlphaFoldDB" id="A0A6A3CUK5"/>